<dbReference type="EMBL" id="DS499600">
    <property type="protein sequence ID" value="EDP48720.1"/>
    <property type="molecule type" value="Genomic_DNA"/>
</dbReference>
<evidence type="ECO:0000313" key="1">
    <source>
        <dbReference type="EMBL" id="EDP48720.1"/>
    </source>
</evidence>
<dbReference type="HOGENOM" id="CLU_2249516_0_0_1"/>
<dbReference type="Proteomes" id="UP000001699">
    <property type="component" value="Unassembled WGS sequence"/>
</dbReference>
<name>B0Y9M7_ASPFC</name>
<sequence>MSKALTPTPALITIWTTARLGFRIVVPAAFRTSRVNFVVIFRNTLASSHLVLSTRSGNEIGNGFIVLINGAVQYGIAPSILIPQLLNSHKIGELWDCNEKRCRFFGPQVIHNKLDDLSWQME</sequence>
<proteinExistence type="predicted"/>
<dbReference type="VEuPathDB" id="FungiDB:AFUB_081620"/>
<reference evidence="1 2" key="1">
    <citation type="journal article" date="2008" name="PLoS Genet.">
        <title>Genomic islands in the pathogenic filamentous fungus Aspergillus fumigatus.</title>
        <authorList>
            <person name="Fedorova N.D."/>
            <person name="Khaldi N."/>
            <person name="Joardar V.S."/>
            <person name="Maiti R."/>
            <person name="Amedeo P."/>
            <person name="Anderson M.J."/>
            <person name="Crabtree J."/>
            <person name="Silva J.C."/>
            <person name="Badger J.H."/>
            <person name="Albarraq A."/>
            <person name="Angiuoli S."/>
            <person name="Bussey H."/>
            <person name="Bowyer P."/>
            <person name="Cotty P.J."/>
            <person name="Dyer P.S."/>
            <person name="Egan A."/>
            <person name="Galens K."/>
            <person name="Fraser-Liggett C.M."/>
            <person name="Haas B.J."/>
            <person name="Inman J.M."/>
            <person name="Kent R."/>
            <person name="Lemieux S."/>
            <person name="Malavazi I."/>
            <person name="Orvis J."/>
            <person name="Roemer T."/>
            <person name="Ronning C.M."/>
            <person name="Sundaram J.P."/>
            <person name="Sutton G."/>
            <person name="Turner G."/>
            <person name="Venter J.C."/>
            <person name="White O.R."/>
            <person name="Whitty B.R."/>
            <person name="Youngman P."/>
            <person name="Wolfe K.H."/>
            <person name="Goldman G.H."/>
            <person name="Wortman J.R."/>
            <person name="Jiang B."/>
            <person name="Denning D.W."/>
            <person name="Nierman W.C."/>
        </authorList>
    </citation>
    <scope>NUCLEOTIDE SEQUENCE [LARGE SCALE GENOMIC DNA]</scope>
    <source>
        <strain evidence="2">CBS 144.89 / FGSC A1163 / CEA10</strain>
    </source>
</reference>
<evidence type="ECO:0000313" key="2">
    <source>
        <dbReference type="Proteomes" id="UP000001699"/>
    </source>
</evidence>
<keyword evidence="2" id="KW-1185">Reference proteome</keyword>
<protein>
    <submittedName>
        <fullName evidence="1">Uncharacterized protein</fullName>
    </submittedName>
</protein>
<gene>
    <name evidence="1" type="ORF">AFUB_081620</name>
</gene>
<organism evidence="1 2">
    <name type="scientific">Aspergillus fumigatus (strain CBS 144.89 / FGSC A1163 / CEA10)</name>
    <name type="common">Neosartorya fumigata</name>
    <dbReference type="NCBI Taxonomy" id="451804"/>
    <lineage>
        <taxon>Eukaryota</taxon>
        <taxon>Fungi</taxon>
        <taxon>Dikarya</taxon>
        <taxon>Ascomycota</taxon>
        <taxon>Pezizomycotina</taxon>
        <taxon>Eurotiomycetes</taxon>
        <taxon>Eurotiomycetidae</taxon>
        <taxon>Eurotiales</taxon>
        <taxon>Aspergillaceae</taxon>
        <taxon>Aspergillus</taxon>
        <taxon>Aspergillus subgen. Fumigati</taxon>
    </lineage>
</organism>
<dbReference type="AlphaFoldDB" id="B0Y9M7"/>
<accession>B0Y9M7</accession>